<gene>
    <name evidence="1" type="ORF">EDS130_LOCUS36421</name>
</gene>
<evidence type="ECO:0000313" key="2">
    <source>
        <dbReference type="Proteomes" id="UP000663852"/>
    </source>
</evidence>
<dbReference type="AlphaFoldDB" id="A0A815LA05"/>
<dbReference type="EMBL" id="CAJNOJ010000338">
    <property type="protein sequence ID" value="CAF1406814.1"/>
    <property type="molecule type" value="Genomic_DNA"/>
</dbReference>
<accession>A0A815LA05</accession>
<proteinExistence type="predicted"/>
<reference evidence="1" key="1">
    <citation type="submission" date="2021-02" db="EMBL/GenBank/DDBJ databases">
        <authorList>
            <person name="Nowell W R."/>
        </authorList>
    </citation>
    <scope>NUCLEOTIDE SEQUENCE</scope>
</reference>
<protein>
    <submittedName>
        <fullName evidence="1">Uncharacterized protein</fullName>
    </submittedName>
</protein>
<dbReference type="Proteomes" id="UP000663852">
    <property type="component" value="Unassembled WGS sequence"/>
</dbReference>
<organism evidence="1 2">
    <name type="scientific">Adineta ricciae</name>
    <name type="common">Rotifer</name>
    <dbReference type="NCBI Taxonomy" id="249248"/>
    <lineage>
        <taxon>Eukaryota</taxon>
        <taxon>Metazoa</taxon>
        <taxon>Spiralia</taxon>
        <taxon>Gnathifera</taxon>
        <taxon>Rotifera</taxon>
        <taxon>Eurotatoria</taxon>
        <taxon>Bdelloidea</taxon>
        <taxon>Adinetida</taxon>
        <taxon>Adinetidae</taxon>
        <taxon>Adineta</taxon>
    </lineage>
</organism>
<evidence type="ECO:0000313" key="1">
    <source>
        <dbReference type="EMBL" id="CAF1406814.1"/>
    </source>
</evidence>
<comment type="caution">
    <text evidence="1">The sequence shown here is derived from an EMBL/GenBank/DDBJ whole genome shotgun (WGS) entry which is preliminary data.</text>
</comment>
<sequence>METKLSKLIRQQQATDEEINLMRLSIQHMKLNIRRMQDFRLNINPLLIADNLITIPNENYGIVDRNNHFVFENCEKFYTLDKSLSRWKVEKQAKEIPNSMSMFILQTIRQFIDTHGSSNIDIIMKKTKDLLNISYGEHWIVQIVDERENQYPETDDFVECLRVKETQLKWIIRILKRIS</sequence>
<name>A0A815LA05_ADIRI</name>